<protein>
    <submittedName>
        <fullName evidence="1">Uncharacterized protein</fullName>
    </submittedName>
</protein>
<accession>A0A085N011</accession>
<name>A0A085N011_9BILA</name>
<sequence length="84" mass="9339">MVAMSSKLLNWSSGNRNSELLDQGDQPMVMYPLSIGSVLCYGSSSHWALASKEEQHFKFSTACSIAKRKMTRKQIITIGDDEVP</sequence>
<dbReference type="AlphaFoldDB" id="A0A085N011"/>
<dbReference type="Proteomes" id="UP000030758">
    <property type="component" value="Unassembled WGS sequence"/>
</dbReference>
<proteinExistence type="predicted"/>
<organism evidence="1">
    <name type="scientific">Trichuris suis</name>
    <name type="common">pig whipworm</name>
    <dbReference type="NCBI Taxonomy" id="68888"/>
    <lineage>
        <taxon>Eukaryota</taxon>
        <taxon>Metazoa</taxon>
        <taxon>Ecdysozoa</taxon>
        <taxon>Nematoda</taxon>
        <taxon>Enoplea</taxon>
        <taxon>Dorylaimia</taxon>
        <taxon>Trichinellida</taxon>
        <taxon>Trichuridae</taxon>
        <taxon>Trichuris</taxon>
    </lineage>
</organism>
<evidence type="ECO:0000313" key="1">
    <source>
        <dbReference type="EMBL" id="KFD62807.1"/>
    </source>
</evidence>
<dbReference type="EMBL" id="KL367587">
    <property type="protein sequence ID" value="KFD62807.1"/>
    <property type="molecule type" value="Genomic_DNA"/>
</dbReference>
<reference evidence="1" key="1">
    <citation type="journal article" date="2014" name="Nat. Genet.">
        <title>Genome and transcriptome of the porcine whipworm Trichuris suis.</title>
        <authorList>
            <person name="Jex A.R."/>
            <person name="Nejsum P."/>
            <person name="Schwarz E.M."/>
            <person name="Hu L."/>
            <person name="Young N.D."/>
            <person name="Hall R.S."/>
            <person name="Korhonen P.K."/>
            <person name="Liao S."/>
            <person name="Thamsborg S."/>
            <person name="Xia J."/>
            <person name="Xu P."/>
            <person name="Wang S."/>
            <person name="Scheerlinck J.P."/>
            <person name="Hofmann A."/>
            <person name="Sternberg P.W."/>
            <person name="Wang J."/>
            <person name="Gasser R.B."/>
        </authorList>
    </citation>
    <scope>NUCLEOTIDE SEQUENCE [LARGE SCALE GENOMIC DNA]</scope>
    <source>
        <strain evidence="1">DCEP-RM93F</strain>
    </source>
</reference>
<gene>
    <name evidence="1" type="ORF">M514_24995</name>
</gene>